<dbReference type="AlphaFoldDB" id="A0A086QHQ1"/>
<feature type="compositionally biased region" description="Basic and acidic residues" evidence="1">
    <location>
        <begin position="164"/>
        <end position="176"/>
    </location>
</feature>
<evidence type="ECO:0000313" key="3">
    <source>
        <dbReference type="Proteomes" id="UP000028821"/>
    </source>
</evidence>
<name>A0A086QHQ1_TOXGO</name>
<reference evidence="2 3" key="1">
    <citation type="submission" date="2014-04" db="EMBL/GenBank/DDBJ databases">
        <authorList>
            <person name="Sibley D."/>
            <person name="Venepally P."/>
            <person name="Karamycheva S."/>
            <person name="Hadjithomas M."/>
            <person name="Khan A."/>
            <person name="Brunk B."/>
            <person name="Roos D."/>
            <person name="Caler E."/>
            <person name="Lorenzi H."/>
        </authorList>
    </citation>
    <scope>NUCLEOTIDE SEQUENCE [LARGE SCALE GENOMIC DNA]</scope>
    <source>
        <strain evidence="2 3">MAS</strain>
    </source>
</reference>
<evidence type="ECO:0000256" key="1">
    <source>
        <dbReference type="SAM" id="MobiDB-lite"/>
    </source>
</evidence>
<dbReference type="Proteomes" id="UP000028821">
    <property type="component" value="Unassembled WGS sequence"/>
</dbReference>
<feature type="region of interest" description="Disordered" evidence="1">
    <location>
        <begin position="159"/>
        <end position="236"/>
    </location>
</feature>
<dbReference type="SUPFAM" id="SSF48403">
    <property type="entry name" value="Ankyrin repeat"/>
    <property type="match status" value="1"/>
</dbReference>
<feature type="compositionally biased region" description="Basic and acidic residues" evidence="1">
    <location>
        <begin position="332"/>
        <end position="361"/>
    </location>
</feature>
<protein>
    <recommendedName>
        <fullName evidence="4">Ankyrin repeat-containing protein</fullName>
    </recommendedName>
</protein>
<organism evidence="2 3">
    <name type="scientific">Toxoplasma gondii MAS</name>
    <dbReference type="NCBI Taxonomy" id="943118"/>
    <lineage>
        <taxon>Eukaryota</taxon>
        <taxon>Sar</taxon>
        <taxon>Alveolata</taxon>
        <taxon>Apicomplexa</taxon>
        <taxon>Conoidasida</taxon>
        <taxon>Coccidia</taxon>
        <taxon>Eucoccidiorida</taxon>
        <taxon>Eimeriorina</taxon>
        <taxon>Sarcocystidae</taxon>
        <taxon>Toxoplasma</taxon>
    </lineage>
</organism>
<dbReference type="VEuPathDB" id="ToxoDB:TGMAS_288550"/>
<accession>A0A086QHQ1</accession>
<feature type="region of interest" description="Disordered" evidence="1">
    <location>
        <begin position="308"/>
        <end position="423"/>
    </location>
</feature>
<sequence>MAGPDSKRMYLSIVAQNIDKIKSEKPYWNKNFVPITASGAGTKYTMLQAAMMLDKPKVVKYLVGHPAVDVAVKTSDGKSTLMVAVISRMPCTVLEKLLERYDLRTINELDPGGCTALDYCEPDTPQYNLLQSLGCQTKKDLDASLQGFFGNAGANVVHQRVRRKGDSKQPKEEKRTQGGALGTSSQKDTEKSASAGEKSVDQQHQSGGGDPHSASDHCVSDEDSVSSDEADDPWKLFDTPEDLLKVLQAYLDVWGDEGEDAKLCQEWVCYVTKKIGKGKGSAAVEKWNALMVSVYGEGNVMRYEPKKCAKQGTNRDPPVPAYGGATSFEQGARYEEQQADGSEKRTDDDTRDGIERPDPEILKNFFDPTAPPVEMRTPRKPPPADGGPRVVGLRVNKEEARKQFPCLLGPKSRSSKKRGSKKN</sequence>
<dbReference type="Gene3D" id="1.25.40.20">
    <property type="entry name" value="Ankyrin repeat-containing domain"/>
    <property type="match status" value="1"/>
</dbReference>
<feature type="compositionally biased region" description="Acidic residues" evidence="1">
    <location>
        <begin position="221"/>
        <end position="231"/>
    </location>
</feature>
<evidence type="ECO:0008006" key="4">
    <source>
        <dbReference type="Google" id="ProtNLM"/>
    </source>
</evidence>
<comment type="caution">
    <text evidence="2">The sequence shown here is derived from an EMBL/GenBank/DDBJ whole genome shotgun (WGS) entry which is preliminary data.</text>
</comment>
<dbReference type="OrthoDB" id="340620at2759"/>
<dbReference type="EMBL" id="AEXC02001553">
    <property type="protein sequence ID" value="KFH12133.1"/>
    <property type="molecule type" value="Genomic_DNA"/>
</dbReference>
<feature type="compositionally biased region" description="Basic residues" evidence="1">
    <location>
        <begin position="413"/>
        <end position="423"/>
    </location>
</feature>
<dbReference type="InterPro" id="IPR036770">
    <property type="entry name" value="Ankyrin_rpt-contain_sf"/>
</dbReference>
<evidence type="ECO:0000313" key="2">
    <source>
        <dbReference type="EMBL" id="KFH12133.1"/>
    </source>
</evidence>
<proteinExistence type="predicted"/>
<gene>
    <name evidence="2" type="ORF">TGMAS_288550</name>
</gene>